<protein>
    <submittedName>
        <fullName evidence="2">Ig-like domain (Group 2)</fullName>
    </submittedName>
</protein>
<dbReference type="InterPro" id="IPR008964">
    <property type="entry name" value="Invasin/intimin_cell_adhesion"/>
</dbReference>
<reference evidence="3" key="1">
    <citation type="submission" date="2016-11" db="EMBL/GenBank/DDBJ databases">
        <authorList>
            <person name="Varghese N."/>
            <person name="Submissions S."/>
        </authorList>
    </citation>
    <scope>NUCLEOTIDE SEQUENCE [LARGE SCALE GENOMIC DNA]</scope>
    <source>
        <strain evidence="3">DSM 16990</strain>
    </source>
</reference>
<dbReference type="InterPro" id="IPR044023">
    <property type="entry name" value="Ig_7"/>
</dbReference>
<dbReference type="OrthoDB" id="1236981at2"/>
<proteinExistence type="predicted"/>
<dbReference type="Gene3D" id="2.60.40.1080">
    <property type="match status" value="2"/>
</dbReference>
<feature type="domain" description="Ig-like" evidence="1">
    <location>
        <begin position="343"/>
        <end position="422"/>
    </location>
</feature>
<dbReference type="SUPFAM" id="SSF49373">
    <property type="entry name" value="Invasin/intimin cell-adhesion fragments"/>
    <property type="match status" value="2"/>
</dbReference>
<evidence type="ECO:0000313" key="3">
    <source>
        <dbReference type="Proteomes" id="UP000184287"/>
    </source>
</evidence>
<dbReference type="STRING" id="288992.SAMN04488522_10419"/>
<dbReference type="EMBL" id="FQUQ01000004">
    <property type="protein sequence ID" value="SHF97713.1"/>
    <property type="molecule type" value="Genomic_DNA"/>
</dbReference>
<evidence type="ECO:0000259" key="1">
    <source>
        <dbReference type="Pfam" id="PF19081"/>
    </source>
</evidence>
<dbReference type="Pfam" id="PF19081">
    <property type="entry name" value="Ig_7"/>
    <property type="match status" value="1"/>
</dbReference>
<gene>
    <name evidence="2" type="ORF">SAMN04488522_10419</name>
</gene>
<dbReference type="AlphaFoldDB" id="A0A1M5G1V9"/>
<organism evidence="2 3">
    <name type="scientific">Pedobacter caeni</name>
    <dbReference type="NCBI Taxonomy" id="288992"/>
    <lineage>
        <taxon>Bacteria</taxon>
        <taxon>Pseudomonadati</taxon>
        <taxon>Bacteroidota</taxon>
        <taxon>Sphingobacteriia</taxon>
        <taxon>Sphingobacteriales</taxon>
        <taxon>Sphingobacteriaceae</taxon>
        <taxon>Pedobacter</taxon>
    </lineage>
</organism>
<evidence type="ECO:0000313" key="2">
    <source>
        <dbReference type="EMBL" id="SHF97713.1"/>
    </source>
</evidence>
<dbReference type="Proteomes" id="UP000184287">
    <property type="component" value="Unassembled WGS sequence"/>
</dbReference>
<dbReference type="RefSeq" id="WP_143166859.1">
    <property type="nucleotide sequence ID" value="NZ_FQUQ01000004.1"/>
</dbReference>
<sequence>MLLFRLKNISISCFCLLLTLVFVVGGGDVAKGQKMYATQSSQSGTGTITGLANVRGASTTTPPAGSTPANITVTGTTGALGGSAVSAYINLQFASNVPLNTVVFIKVSAITLPSIASSISAAAYNNTTIAAGSAFYELVAGDGTQYIGVYATGTFNTARLIVTGGGGGLLGAPAETASANVFYAYYNTSNIADCGLSLGTSWSGNGTVSNSLNAIDGNMSTFSNITPSVLLSTVEQSFHFSGPSVTNDEVKATLSIPPSALSLGLLSNIAVNAYNGSSTTPVWSSNLGAVLSLDLLGLFNTGAPITVSVKPTLPFDRLSINYAAVLGLLVTLRVHEVQRTTASPVFTVQNLTICANNTATLIATAPAGNVTKWYDAAGTLLFTGNSFTTPALSTTTTYYAATAKNSCSGESLRLPAVVTVNPLPTVAAITGTTTLCVGSTTPLANATAGGTWGTSDPLKATVSTSGVVSAIASGTVTITYTVTGANGCTNTASALVTINALPVVPSITGTTTLCMGGNTTLSNATPGGTWVTSDPLKATVSAGGVVSGIAIGTATITYTVTGANGCVNSASTPVTINLQPSLPAISARSICLGQTVNLSTLNPADANGSTAGSYVWSATAGGTALPSTTVTPPLGNTTYYVRYTINGCFSDSNVLVVVHPKPPTPHVTLNLN</sequence>
<name>A0A1M5G1V9_9SPHI</name>
<accession>A0A1M5G1V9</accession>
<keyword evidence="3" id="KW-1185">Reference proteome</keyword>